<evidence type="ECO:0000313" key="3">
    <source>
        <dbReference type="Proteomes" id="UP001279734"/>
    </source>
</evidence>
<comment type="caution">
    <text evidence="2">The sequence shown here is derived from an EMBL/GenBank/DDBJ whole genome shotgun (WGS) entry which is preliminary data.</text>
</comment>
<keyword evidence="3" id="KW-1185">Reference proteome</keyword>
<dbReference type="AlphaFoldDB" id="A0AAD3T9T1"/>
<protein>
    <submittedName>
        <fullName evidence="2">Uncharacterized protein</fullName>
    </submittedName>
</protein>
<evidence type="ECO:0000313" key="2">
    <source>
        <dbReference type="EMBL" id="GMH25299.1"/>
    </source>
</evidence>
<organism evidence="2 3">
    <name type="scientific">Nepenthes gracilis</name>
    <name type="common">Slender pitcher plant</name>
    <dbReference type="NCBI Taxonomy" id="150966"/>
    <lineage>
        <taxon>Eukaryota</taxon>
        <taxon>Viridiplantae</taxon>
        <taxon>Streptophyta</taxon>
        <taxon>Embryophyta</taxon>
        <taxon>Tracheophyta</taxon>
        <taxon>Spermatophyta</taxon>
        <taxon>Magnoliopsida</taxon>
        <taxon>eudicotyledons</taxon>
        <taxon>Gunneridae</taxon>
        <taxon>Pentapetalae</taxon>
        <taxon>Caryophyllales</taxon>
        <taxon>Nepenthaceae</taxon>
        <taxon>Nepenthes</taxon>
    </lineage>
</organism>
<name>A0AAD3T9T1_NEPGR</name>
<sequence length="105" mass="11288">MSPLNNALLARSVRRDFTLMEHQDAPHLGNGLRASAGQWWSVSATLMGCRGTEDGEWGQRKSELGGVGAGMRAEFASENTDSDSVSKANEGSSMIRLTDKNGFLT</sequence>
<feature type="compositionally biased region" description="Polar residues" evidence="1">
    <location>
        <begin position="77"/>
        <end position="92"/>
    </location>
</feature>
<reference evidence="2" key="1">
    <citation type="submission" date="2023-05" db="EMBL/GenBank/DDBJ databases">
        <title>Nepenthes gracilis genome sequencing.</title>
        <authorList>
            <person name="Fukushima K."/>
        </authorList>
    </citation>
    <scope>NUCLEOTIDE SEQUENCE</scope>
    <source>
        <strain evidence="2">SING2019-196</strain>
    </source>
</reference>
<proteinExistence type="predicted"/>
<dbReference type="EMBL" id="BSYO01000029">
    <property type="protein sequence ID" value="GMH25299.1"/>
    <property type="molecule type" value="Genomic_DNA"/>
</dbReference>
<gene>
    <name evidence="2" type="ORF">Nepgr_027142</name>
</gene>
<evidence type="ECO:0000256" key="1">
    <source>
        <dbReference type="SAM" id="MobiDB-lite"/>
    </source>
</evidence>
<feature type="region of interest" description="Disordered" evidence="1">
    <location>
        <begin position="76"/>
        <end position="105"/>
    </location>
</feature>
<accession>A0AAD3T9T1</accession>
<dbReference type="Proteomes" id="UP001279734">
    <property type="component" value="Unassembled WGS sequence"/>
</dbReference>